<evidence type="ECO:0000313" key="3">
    <source>
        <dbReference type="EMBL" id="TCD61944.1"/>
    </source>
</evidence>
<dbReference type="OrthoDB" id="3265796at2759"/>
<feature type="transmembrane region" description="Helical" evidence="2">
    <location>
        <begin position="135"/>
        <end position="156"/>
    </location>
</feature>
<dbReference type="EMBL" id="RWJN01000416">
    <property type="protein sequence ID" value="TCD61944.1"/>
    <property type="molecule type" value="Genomic_DNA"/>
</dbReference>
<feature type="compositionally biased region" description="Low complexity" evidence="1">
    <location>
        <begin position="18"/>
        <end position="33"/>
    </location>
</feature>
<name>A0A4R0RI01_9APHY</name>
<keyword evidence="2" id="KW-0812">Transmembrane</keyword>
<protein>
    <submittedName>
        <fullName evidence="3">Uncharacterized protein</fullName>
    </submittedName>
</protein>
<accession>A0A4R0RI01</accession>
<keyword evidence="2" id="KW-0472">Membrane</keyword>
<keyword evidence="2" id="KW-1133">Transmembrane helix</keyword>
<organism evidence="3 4">
    <name type="scientific">Steccherinum ochraceum</name>
    <dbReference type="NCBI Taxonomy" id="92696"/>
    <lineage>
        <taxon>Eukaryota</taxon>
        <taxon>Fungi</taxon>
        <taxon>Dikarya</taxon>
        <taxon>Basidiomycota</taxon>
        <taxon>Agaricomycotina</taxon>
        <taxon>Agaricomycetes</taxon>
        <taxon>Polyporales</taxon>
        <taxon>Steccherinaceae</taxon>
        <taxon>Steccherinum</taxon>
    </lineage>
</organism>
<comment type="caution">
    <text evidence="3">The sequence shown here is derived from an EMBL/GenBank/DDBJ whole genome shotgun (WGS) entry which is preliminary data.</text>
</comment>
<evidence type="ECO:0000256" key="1">
    <source>
        <dbReference type="SAM" id="MobiDB-lite"/>
    </source>
</evidence>
<feature type="region of interest" description="Disordered" evidence="1">
    <location>
        <begin position="1"/>
        <end position="38"/>
    </location>
</feature>
<keyword evidence="4" id="KW-1185">Reference proteome</keyword>
<feature type="region of interest" description="Disordered" evidence="1">
    <location>
        <begin position="69"/>
        <end position="102"/>
    </location>
</feature>
<dbReference type="Proteomes" id="UP000292702">
    <property type="component" value="Unassembled WGS sequence"/>
</dbReference>
<evidence type="ECO:0000256" key="2">
    <source>
        <dbReference type="SAM" id="Phobius"/>
    </source>
</evidence>
<gene>
    <name evidence="3" type="ORF">EIP91_007684</name>
</gene>
<evidence type="ECO:0000313" key="4">
    <source>
        <dbReference type="Proteomes" id="UP000292702"/>
    </source>
</evidence>
<reference evidence="3 4" key="1">
    <citation type="submission" date="2018-11" db="EMBL/GenBank/DDBJ databases">
        <title>Genome assembly of Steccherinum ochraceum LE-BIN_3174, the white-rot fungus of the Steccherinaceae family (The Residual Polyporoid clade, Polyporales, Basidiomycota).</title>
        <authorList>
            <person name="Fedorova T.V."/>
            <person name="Glazunova O.A."/>
            <person name="Landesman E.O."/>
            <person name="Moiseenko K.V."/>
            <person name="Psurtseva N.V."/>
            <person name="Savinova O.S."/>
            <person name="Shakhova N.V."/>
            <person name="Tyazhelova T.V."/>
            <person name="Vasina D.V."/>
        </authorList>
    </citation>
    <scope>NUCLEOTIDE SEQUENCE [LARGE SCALE GENOMIC DNA]</scope>
    <source>
        <strain evidence="3 4">LE-BIN_3174</strain>
    </source>
</reference>
<proteinExistence type="predicted"/>
<sequence length="568" mass="62696">MLVRGNATDPSNPEIEDMPASGDSSPSDSPESSYAELLFPQPTLFGSGTLGSLTPTDALLYNPADDPICPENTVQVDSPSPPSHVDANEPNGGPSEEHASSPSLSVAGTWFVRSAQGVGSFCLQKMTSNFTLGRMALLLLMAIMWVNMYFISAMLFTTGIINKCPSYGGGGMSCMTVDGAAQHLALQHFWSLPAIQHMADVRAKSIEHPTVLEDAYVDIAFSIPALHANLSSEPHDLLDKLSSYQQAMHLHWDSIVTMQYIVKDILGASPSSWRALLRATADLRQLAIANTSSRKPLKSVSIIHNLDHLVPVDPNVVKVAEFVLQSGLLSLALPYRVARFVSLWKYRPLSDEEMAARWLQLRTDQETWSIVHVSLSAQTELWTRVHSRLESPLSKLAGTGLQRIGHELLLSLLEEIERAHALKFRIESEIGRNCTSIFQPKRDSELYAQCKSAAADLRRVQTYVDVLEASNKVIVRETSGFNALFSVSESIEVLIHSLGFLHMLDTSRHQFSDIKFHDVLDSISLVAENIRSTYRRTILSPPSNVTASEWSLQGQHIRRKKQILAAAH</sequence>
<dbReference type="AlphaFoldDB" id="A0A4R0RI01"/>